<reference evidence="2" key="2">
    <citation type="submission" date="2017-06" db="EMBL/GenBank/DDBJ databases">
        <title>WGS assembly of Brachypodium distachyon.</title>
        <authorList>
            <consortium name="The International Brachypodium Initiative"/>
            <person name="Lucas S."/>
            <person name="Harmon-Smith M."/>
            <person name="Lail K."/>
            <person name="Tice H."/>
            <person name="Grimwood J."/>
            <person name="Bruce D."/>
            <person name="Barry K."/>
            <person name="Shu S."/>
            <person name="Lindquist E."/>
            <person name="Wang M."/>
            <person name="Pitluck S."/>
            <person name="Vogel J.P."/>
            <person name="Garvin D.F."/>
            <person name="Mockler T.C."/>
            <person name="Schmutz J."/>
            <person name="Rokhsar D."/>
            <person name="Bevan M.W."/>
        </authorList>
    </citation>
    <scope>NUCLEOTIDE SEQUENCE</scope>
    <source>
        <strain evidence="2">Bd21</strain>
    </source>
</reference>
<dbReference type="Gramene" id="PNT66371">
    <property type="protein sequence ID" value="PNT66371"/>
    <property type="gene ID" value="BRADI_3g10733v3"/>
</dbReference>
<dbReference type="EMBL" id="CM000882">
    <property type="protein sequence ID" value="PNT66370.1"/>
    <property type="molecule type" value="Genomic_DNA"/>
</dbReference>
<feature type="compositionally biased region" description="Pro residues" evidence="1">
    <location>
        <begin position="239"/>
        <end position="254"/>
    </location>
</feature>
<feature type="region of interest" description="Disordered" evidence="1">
    <location>
        <begin position="31"/>
        <end position="183"/>
    </location>
</feature>
<organism evidence="2">
    <name type="scientific">Brachypodium distachyon</name>
    <name type="common">Purple false brome</name>
    <name type="synonym">Trachynia distachya</name>
    <dbReference type="NCBI Taxonomy" id="15368"/>
    <lineage>
        <taxon>Eukaryota</taxon>
        <taxon>Viridiplantae</taxon>
        <taxon>Streptophyta</taxon>
        <taxon>Embryophyta</taxon>
        <taxon>Tracheophyta</taxon>
        <taxon>Spermatophyta</taxon>
        <taxon>Magnoliopsida</taxon>
        <taxon>Liliopsida</taxon>
        <taxon>Poales</taxon>
        <taxon>Poaceae</taxon>
        <taxon>BOP clade</taxon>
        <taxon>Pooideae</taxon>
        <taxon>Stipodae</taxon>
        <taxon>Brachypodieae</taxon>
        <taxon>Brachypodium</taxon>
    </lineage>
</organism>
<proteinExistence type="predicted"/>
<dbReference type="AlphaFoldDB" id="A0A2K2CWG4"/>
<dbReference type="EnsemblPlants" id="PNT66370">
    <property type="protein sequence ID" value="PNT66370"/>
    <property type="gene ID" value="BRADI_3g10733v3"/>
</dbReference>
<evidence type="ECO:0000313" key="2">
    <source>
        <dbReference type="EMBL" id="PNT66371.1"/>
    </source>
</evidence>
<feature type="region of interest" description="Disordered" evidence="1">
    <location>
        <begin position="215"/>
        <end position="261"/>
    </location>
</feature>
<feature type="compositionally biased region" description="Low complexity" evidence="1">
    <location>
        <begin position="172"/>
        <end position="183"/>
    </location>
</feature>
<evidence type="ECO:0000256" key="1">
    <source>
        <dbReference type="SAM" id="MobiDB-lite"/>
    </source>
</evidence>
<reference evidence="2 3" key="1">
    <citation type="journal article" date="2010" name="Nature">
        <title>Genome sequencing and analysis of the model grass Brachypodium distachyon.</title>
        <authorList>
            <consortium name="International Brachypodium Initiative"/>
        </authorList>
    </citation>
    <scope>NUCLEOTIDE SEQUENCE [LARGE SCALE GENOMIC DNA]</scope>
    <source>
        <strain evidence="2 3">Bd21</strain>
    </source>
</reference>
<dbReference type="Proteomes" id="UP000008810">
    <property type="component" value="Chromosome 3"/>
</dbReference>
<dbReference type="Gramene" id="PNT66370">
    <property type="protein sequence ID" value="PNT66370"/>
    <property type="gene ID" value="BRADI_3g10733v3"/>
</dbReference>
<dbReference type="EnsemblPlants" id="PNT66371">
    <property type="protein sequence ID" value="PNT66371"/>
    <property type="gene ID" value="BRADI_3g10733v3"/>
</dbReference>
<feature type="compositionally biased region" description="Pro residues" evidence="1">
    <location>
        <begin position="101"/>
        <end position="110"/>
    </location>
</feature>
<feature type="compositionally biased region" description="Low complexity" evidence="1">
    <location>
        <begin position="132"/>
        <end position="162"/>
    </location>
</feature>
<reference evidence="3" key="3">
    <citation type="submission" date="2018-08" db="UniProtKB">
        <authorList>
            <consortium name="EnsemblPlants"/>
        </authorList>
    </citation>
    <scope>IDENTIFICATION</scope>
    <source>
        <strain evidence="3">cv. Bd21</strain>
    </source>
</reference>
<name>A0A2K2CWG4_BRADI</name>
<evidence type="ECO:0000313" key="3">
    <source>
        <dbReference type="EnsemblPlants" id="PNT66370"/>
    </source>
</evidence>
<gene>
    <name evidence="2" type="ORF">BRADI_3g10733v3</name>
</gene>
<keyword evidence="4" id="KW-1185">Reference proteome</keyword>
<feature type="compositionally biased region" description="Basic and acidic residues" evidence="1">
    <location>
        <begin position="39"/>
        <end position="51"/>
    </location>
</feature>
<dbReference type="EMBL" id="CM000882">
    <property type="protein sequence ID" value="PNT66371.1"/>
    <property type="molecule type" value="Genomic_DNA"/>
</dbReference>
<sequence length="318" mass="34721">MDLSAAAVDAFPIPAGELCLQARELAAVSSLATHHREPKIKEEEVMEIKEEKEEEEEEEEEEEIEEGGSSLSLWLSSDKGEKLPISHAGTQPPLSWSFRLAPPPDPPAPAAGPRLHRQLRFQSACPAPAHLPAAVPRPRASSPTPTTPAVGPPSSVARAGAARGRRPATLPHGAASRGHTAAASARFEDCRRLLHTRPPDEASWRLPSPHLRRFRAPNEPPCPSPISLRHLGAPSRPARVPPSPRRSRSPPPPSDAAATPDLYWDWQGGERCGGGRRSSGPMTRRAGRVWWIWVSKFRDAVKRGQVWGTQIFSPLYPY</sequence>
<evidence type="ECO:0000313" key="4">
    <source>
        <dbReference type="Proteomes" id="UP000008810"/>
    </source>
</evidence>
<accession>A0A2K2CWG4</accession>
<dbReference type="InParanoid" id="A0A2K2CWG4"/>
<feature type="compositionally biased region" description="Acidic residues" evidence="1">
    <location>
        <begin position="52"/>
        <end position="66"/>
    </location>
</feature>
<protein>
    <submittedName>
        <fullName evidence="2 3">Uncharacterized protein</fullName>
    </submittedName>
</protein>